<evidence type="ECO:0000313" key="3">
    <source>
        <dbReference type="EMBL" id="TXE09950.1"/>
    </source>
</evidence>
<feature type="chain" id="PRO_5023056815" description="PKD/Chitinase domain-containing protein" evidence="1">
    <location>
        <begin position="20"/>
        <end position="699"/>
    </location>
</feature>
<dbReference type="InterPro" id="IPR035986">
    <property type="entry name" value="PKD_dom_sf"/>
</dbReference>
<dbReference type="RefSeq" id="WP_147135637.1">
    <property type="nucleotide sequence ID" value="NZ_VOSC01000025.1"/>
</dbReference>
<name>A0A5C7AMI0_9FLAO</name>
<proteinExistence type="predicted"/>
<feature type="domain" description="PKD/Chitinase" evidence="2">
    <location>
        <begin position="125"/>
        <end position="206"/>
    </location>
</feature>
<gene>
    <name evidence="3" type="ORF">FUA26_10735</name>
</gene>
<dbReference type="SMART" id="SM00089">
    <property type="entry name" value="PKD"/>
    <property type="match status" value="2"/>
</dbReference>
<dbReference type="PROSITE" id="PS51257">
    <property type="entry name" value="PROKAR_LIPOPROTEIN"/>
    <property type="match status" value="1"/>
</dbReference>
<evidence type="ECO:0000259" key="2">
    <source>
        <dbReference type="SMART" id="SM00089"/>
    </source>
</evidence>
<dbReference type="Gene3D" id="2.60.40.10">
    <property type="entry name" value="Immunoglobulins"/>
    <property type="match status" value="1"/>
</dbReference>
<dbReference type="InterPro" id="IPR008979">
    <property type="entry name" value="Galactose-bd-like_sf"/>
</dbReference>
<sequence>MKILKYTFQIFLVALIAMGCSQEDDSTNYVNSIAAPANISATVNVTQDNTGLVTITPLGEGVVSYIINFGDGSEISNPIKPGEHVQHTYAEGSYEAAITATGLNGLKTTAIQEVVVSFKAPENLVVSIENDPAISKQVNITATADYAISYEVYFGEPGNDDPIEANNGETISYTYQEAGVYTIKVVSMSAAIQTTEYTEEFEVTAILQPLASAVTPPSRNPEDVISIYSAVYNDVEGTNYFPDWGQGGQGSGWTEFDLNGDTMLQYINLSYQGIALADGTSINVSQMEYLHLDVWTAGDINTIETSLINNASGTVTEAPVVSGLTAGEWTSIEIPISAYTDQGLTVTEIFQLKFVGDPWATGTVFIDNIYFYKEPSNTPTGLVGTWKMTNEAGALGVGPSVGDTSWWNCDTDCVNLRACFYDDTYVFGSDGSFSNNLGNETWVEGWQGGSDSCGSPVAPYDGSASATYTYNESAGTVTINGTGAYIGIPKANNQGELPNVAVPSSITYNVSFIDSNTISVYVEAGAGVFWQFKLVREGAVASPVAGTWKVASETGALGVGPAVGDTSWWNCDAGCVTDRACYYDDTYVFETDGTFTNNLGSETWVEGWQGGSDSCGAPVDPYDGSASATYTYNAGAGTITLNGTGAFIGIPKANNQGELPNVDVPSAITYNIEFIDTDTMSVYIESGAGVFWQFKLVRI</sequence>
<dbReference type="SUPFAM" id="SSF49299">
    <property type="entry name" value="PKD domain"/>
    <property type="match status" value="1"/>
</dbReference>
<dbReference type="InterPro" id="IPR013783">
    <property type="entry name" value="Ig-like_fold"/>
</dbReference>
<feature type="domain" description="PKD/Chitinase" evidence="2">
    <location>
        <begin position="40"/>
        <end position="119"/>
    </location>
</feature>
<reference evidence="4" key="1">
    <citation type="submission" date="2019-08" db="EMBL/GenBank/DDBJ databases">
        <title>Seonamhaeicola sediminis sp. nov., isolated from marine sediment.</title>
        <authorList>
            <person name="Cao W.R."/>
        </authorList>
    </citation>
    <scope>NUCLEOTIDE SEQUENCE [LARGE SCALE GENOMIC DNA]</scope>
    <source>
        <strain evidence="4">Gy8</strain>
    </source>
</reference>
<dbReference type="EMBL" id="VOSC01000025">
    <property type="protein sequence ID" value="TXE09950.1"/>
    <property type="molecule type" value="Genomic_DNA"/>
</dbReference>
<dbReference type="OrthoDB" id="5381604at2"/>
<dbReference type="InterPro" id="IPR022409">
    <property type="entry name" value="PKD/Chitinase_dom"/>
</dbReference>
<dbReference type="CDD" id="cd00146">
    <property type="entry name" value="PKD"/>
    <property type="match status" value="1"/>
</dbReference>
<comment type="caution">
    <text evidence="3">The sequence shown here is derived from an EMBL/GenBank/DDBJ whole genome shotgun (WGS) entry which is preliminary data.</text>
</comment>
<dbReference type="Gene3D" id="2.60.120.430">
    <property type="entry name" value="Galactose-binding lectin"/>
    <property type="match status" value="1"/>
</dbReference>
<evidence type="ECO:0000256" key="1">
    <source>
        <dbReference type="SAM" id="SignalP"/>
    </source>
</evidence>
<feature type="signal peptide" evidence="1">
    <location>
        <begin position="1"/>
        <end position="19"/>
    </location>
</feature>
<dbReference type="SUPFAM" id="SSF49785">
    <property type="entry name" value="Galactose-binding domain-like"/>
    <property type="match status" value="1"/>
</dbReference>
<keyword evidence="1" id="KW-0732">Signal</keyword>
<dbReference type="Proteomes" id="UP000321790">
    <property type="component" value="Unassembled WGS sequence"/>
</dbReference>
<dbReference type="AlphaFoldDB" id="A0A5C7AMI0"/>
<accession>A0A5C7AMI0</accession>
<keyword evidence="4" id="KW-1185">Reference proteome</keyword>
<organism evidence="3 4">
    <name type="scientific">Seonamhaeicola algicola</name>
    <dbReference type="NCBI Taxonomy" id="1719036"/>
    <lineage>
        <taxon>Bacteria</taxon>
        <taxon>Pseudomonadati</taxon>
        <taxon>Bacteroidota</taxon>
        <taxon>Flavobacteriia</taxon>
        <taxon>Flavobacteriales</taxon>
        <taxon>Flavobacteriaceae</taxon>
    </lineage>
</organism>
<protein>
    <recommendedName>
        <fullName evidence="2">PKD/Chitinase domain-containing protein</fullName>
    </recommendedName>
</protein>
<evidence type="ECO:0000313" key="4">
    <source>
        <dbReference type="Proteomes" id="UP000321790"/>
    </source>
</evidence>